<dbReference type="OrthoDB" id="4177435at2759"/>
<dbReference type="Proteomes" id="UP000053573">
    <property type="component" value="Unassembled WGS sequence"/>
</dbReference>
<dbReference type="EMBL" id="LDEV01002804">
    <property type="protein sequence ID" value="KLJ07533.1"/>
    <property type="molecule type" value="Genomic_DNA"/>
</dbReference>
<keyword evidence="3" id="KW-1185">Reference proteome</keyword>
<reference evidence="3" key="1">
    <citation type="journal article" date="2015" name="PLoS Genet.">
        <title>The dynamic genome and transcriptome of the human fungal pathogen Blastomyces and close relative Emmonsia.</title>
        <authorList>
            <person name="Munoz J.F."/>
            <person name="Gauthier G.M."/>
            <person name="Desjardins C.A."/>
            <person name="Gallo J.E."/>
            <person name="Holder J."/>
            <person name="Sullivan T.D."/>
            <person name="Marty A.J."/>
            <person name="Carmen J.C."/>
            <person name="Chen Z."/>
            <person name="Ding L."/>
            <person name="Gujja S."/>
            <person name="Magrini V."/>
            <person name="Misas E."/>
            <person name="Mitreva M."/>
            <person name="Priest M."/>
            <person name="Saif S."/>
            <person name="Whiston E.A."/>
            <person name="Young S."/>
            <person name="Zeng Q."/>
            <person name="Goldman W.E."/>
            <person name="Mardis E.R."/>
            <person name="Taylor J.W."/>
            <person name="McEwen J.G."/>
            <person name="Clay O.K."/>
            <person name="Klein B.S."/>
            <person name="Cuomo C.A."/>
        </authorList>
    </citation>
    <scope>NUCLEOTIDE SEQUENCE [LARGE SCALE GENOMIC DNA]</scope>
    <source>
        <strain evidence="3">UAMH 139</strain>
    </source>
</reference>
<evidence type="ECO:0000313" key="3">
    <source>
        <dbReference type="Proteomes" id="UP000053573"/>
    </source>
</evidence>
<comment type="caution">
    <text evidence="2">The sequence shown here is derived from an EMBL/GenBank/DDBJ whole genome shotgun (WGS) entry which is preliminary data.</text>
</comment>
<protein>
    <submittedName>
        <fullName evidence="2">Uncharacterized protein</fullName>
    </submittedName>
</protein>
<evidence type="ECO:0000313" key="2">
    <source>
        <dbReference type="EMBL" id="KLJ07533.1"/>
    </source>
</evidence>
<evidence type="ECO:0000256" key="1">
    <source>
        <dbReference type="SAM" id="MobiDB-lite"/>
    </source>
</evidence>
<name>A0A0H1B8W4_9EURO</name>
<feature type="region of interest" description="Disordered" evidence="1">
    <location>
        <begin position="1"/>
        <end position="30"/>
    </location>
</feature>
<sequence>MAQSPPDDATLGLNLIAPPPGNETSNPHPPQQIFFDGIYNGIKESEEYLGKTAVYFGGFSFTEKLNCARSAGSGDNGFGLVPNGGGYMPPGTTVNGALANDTIFLQLAGTRESRILEGEEAENSTIVTNIIYTKTEFDIAFKGHYDVHKSSQRLVVDASSENAIVFIGAGTRSDPSSAVLFFNILLFCSFYIQL</sequence>
<dbReference type="AlphaFoldDB" id="A0A0H1B8W4"/>
<gene>
    <name evidence="2" type="ORF">EMPG_16985</name>
</gene>
<accession>A0A0H1B8W4</accession>
<proteinExistence type="predicted"/>
<organism evidence="2 3">
    <name type="scientific">Blastomyces silverae</name>
    <dbReference type="NCBI Taxonomy" id="2060906"/>
    <lineage>
        <taxon>Eukaryota</taxon>
        <taxon>Fungi</taxon>
        <taxon>Dikarya</taxon>
        <taxon>Ascomycota</taxon>
        <taxon>Pezizomycotina</taxon>
        <taxon>Eurotiomycetes</taxon>
        <taxon>Eurotiomycetidae</taxon>
        <taxon>Onygenales</taxon>
        <taxon>Ajellomycetaceae</taxon>
        <taxon>Blastomyces</taxon>
    </lineage>
</organism>